<dbReference type="PANTHER" id="PTHR45138:SF9">
    <property type="entry name" value="DIGUANYLATE CYCLASE DGCM-RELATED"/>
    <property type="match status" value="1"/>
</dbReference>
<name>A0A7X2H344_9BACL</name>
<accession>A0A7X2H344</accession>
<protein>
    <submittedName>
        <fullName evidence="4">Diguanylate cyclase</fullName>
    </submittedName>
</protein>
<dbReference type="GO" id="GO:1902201">
    <property type="term" value="P:negative regulation of bacterial-type flagellum-dependent cell motility"/>
    <property type="evidence" value="ECO:0007669"/>
    <property type="project" value="TreeGrafter"/>
</dbReference>
<dbReference type="NCBIfam" id="TIGR00254">
    <property type="entry name" value="GGDEF"/>
    <property type="match status" value="1"/>
</dbReference>
<dbReference type="Pfam" id="PF00571">
    <property type="entry name" value="CBS"/>
    <property type="match status" value="1"/>
</dbReference>
<sequence length="329" mass="37305">MLLQIGEIAEQIPQIPPNSKCEFVDHIFKSNPQLQGVVVSDNGYPVALIMRIRFYQQIGTLYGFTLFMGRSVELLMDKDPLVVPYKTPITEVSKLAMNRKEENLYDYVIVTHEDQFFGTVSVRDLLLNFAEIQALAASFLNPLTGLPGNLSINEYLVKSLLQDQFSVLYIDLDHFKAYNDTYGFKEGDRMIQSTAEILKHCTLRLGGFLGHIGGDDFIVFLSDYNYLESCETMLREFDAAIKGFYLEQHLQQQYVLTESRSGAVEEIPLVSLSIAVVTNRLRKFDSIEDISGEAARIKKRCKMIKGSCYIDDAKQGKENEGIRMVTRGC</sequence>
<dbReference type="CDD" id="cd04598">
    <property type="entry name" value="CBS_pair_GGDEF_EAL"/>
    <property type="match status" value="1"/>
</dbReference>
<evidence type="ECO:0000313" key="4">
    <source>
        <dbReference type="EMBL" id="MRN52500.1"/>
    </source>
</evidence>
<dbReference type="SUPFAM" id="SSF55073">
    <property type="entry name" value="Nucleotide cyclase"/>
    <property type="match status" value="1"/>
</dbReference>
<dbReference type="Gene3D" id="3.30.70.270">
    <property type="match status" value="1"/>
</dbReference>
<dbReference type="InterPro" id="IPR050469">
    <property type="entry name" value="Diguanylate_Cyclase"/>
</dbReference>
<dbReference type="InterPro" id="IPR029787">
    <property type="entry name" value="Nucleotide_cyclase"/>
</dbReference>
<dbReference type="InterPro" id="IPR000160">
    <property type="entry name" value="GGDEF_dom"/>
</dbReference>
<dbReference type="InterPro" id="IPR043128">
    <property type="entry name" value="Rev_trsase/Diguanyl_cyclase"/>
</dbReference>
<dbReference type="PROSITE" id="PS50887">
    <property type="entry name" value="GGDEF"/>
    <property type="match status" value="1"/>
</dbReference>
<evidence type="ECO:0000259" key="3">
    <source>
        <dbReference type="PROSITE" id="PS51371"/>
    </source>
</evidence>
<organism evidence="4 5">
    <name type="scientific">Paenibacillus monticola</name>
    <dbReference type="NCBI Taxonomy" id="2666075"/>
    <lineage>
        <taxon>Bacteria</taxon>
        <taxon>Bacillati</taxon>
        <taxon>Bacillota</taxon>
        <taxon>Bacilli</taxon>
        <taxon>Bacillales</taxon>
        <taxon>Paenibacillaceae</taxon>
        <taxon>Paenibacillus</taxon>
    </lineage>
</organism>
<keyword evidence="1" id="KW-0129">CBS domain</keyword>
<proteinExistence type="predicted"/>
<reference evidence="4 5" key="1">
    <citation type="submission" date="2019-11" db="EMBL/GenBank/DDBJ databases">
        <title>Paenibacillus monticola sp. nov., a novel PGPR strain isolated from mountain sample in China.</title>
        <authorList>
            <person name="Zhao Q."/>
            <person name="Li H.-P."/>
            <person name="Zhang J.-L."/>
        </authorList>
    </citation>
    <scope>NUCLEOTIDE SEQUENCE [LARGE SCALE GENOMIC DNA]</scope>
    <source>
        <strain evidence="4 5">LC-T2</strain>
    </source>
</reference>
<keyword evidence="5" id="KW-1185">Reference proteome</keyword>
<feature type="domain" description="GGDEF" evidence="2">
    <location>
        <begin position="163"/>
        <end position="315"/>
    </location>
</feature>
<comment type="caution">
    <text evidence="4">The sequence shown here is derived from an EMBL/GenBank/DDBJ whole genome shotgun (WGS) entry which is preliminary data.</text>
</comment>
<dbReference type="SMART" id="SM00267">
    <property type="entry name" value="GGDEF"/>
    <property type="match status" value="1"/>
</dbReference>
<dbReference type="InterPro" id="IPR000644">
    <property type="entry name" value="CBS_dom"/>
</dbReference>
<evidence type="ECO:0000256" key="1">
    <source>
        <dbReference type="PROSITE-ProRule" id="PRU00703"/>
    </source>
</evidence>
<dbReference type="SUPFAM" id="SSF54631">
    <property type="entry name" value="CBS-domain pair"/>
    <property type="match status" value="1"/>
</dbReference>
<dbReference type="PANTHER" id="PTHR45138">
    <property type="entry name" value="REGULATORY COMPONENTS OF SENSORY TRANSDUCTION SYSTEM"/>
    <property type="match status" value="1"/>
</dbReference>
<dbReference type="PROSITE" id="PS51371">
    <property type="entry name" value="CBS"/>
    <property type="match status" value="1"/>
</dbReference>
<evidence type="ECO:0000259" key="2">
    <source>
        <dbReference type="PROSITE" id="PS50887"/>
    </source>
</evidence>
<dbReference type="EMBL" id="WJXB01000002">
    <property type="protein sequence ID" value="MRN52500.1"/>
    <property type="molecule type" value="Genomic_DNA"/>
</dbReference>
<dbReference type="GO" id="GO:0005886">
    <property type="term" value="C:plasma membrane"/>
    <property type="evidence" value="ECO:0007669"/>
    <property type="project" value="TreeGrafter"/>
</dbReference>
<dbReference type="GO" id="GO:0043709">
    <property type="term" value="P:cell adhesion involved in single-species biofilm formation"/>
    <property type="evidence" value="ECO:0007669"/>
    <property type="project" value="TreeGrafter"/>
</dbReference>
<evidence type="ECO:0000313" key="5">
    <source>
        <dbReference type="Proteomes" id="UP000463051"/>
    </source>
</evidence>
<dbReference type="CDD" id="cd01949">
    <property type="entry name" value="GGDEF"/>
    <property type="match status" value="1"/>
</dbReference>
<dbReference type="GO" id="GO:0052621">
    <property type="term" value="F:diguanylate cyclase activity"/>
    <property type="evidence" value="ECO:0007669"/>
    <property type="project" value="TreeGrafter"/>
</dbReference>
<dbReference type="InterPro" id="IPR046342">
    <property type="entry name" value="CBS_dom_sf"/>
</dbReference>
<dbReference type="Proteomes" id="UP000463051">
    <property type="component" value="Unassembled WGS sequence"/>
</dbReference>
<dbReference type="Pfam" id="PF00990">
    <property type="entry name" value="GGDEF"/>
    <property type="match status" value="1"/>
</dbReference>
<feature type="domain" description="CBS" evidence="3">
    <location>
        <begin position="76"/>
        <end position="135"/>
    </location>
</feature>
<gene>
    <name evidence="4" type="ORF">GJB61_05755</name>
</gene>
<dbReference type="AlphaFoldDB" id="A0A7X2H344"/>